<dbReference type="GO" id="GO:0004045">
    <property type="term" value="F:peptidyl-tRNA hydrolase activity"/>
    <property type="evidence" value="ECO:0007669"/>
    <property type="project" value="UniProtKB-UniRule"/>
</dbReference>
<feature type="active site" description="Proton acceptor" evidence="4">
    <location>
        <position position="19"/>
    </location>
</feature>
<keyword evidence="1 4" id="KW-0820">tRNA-binding</keyword>
<comment type="caution">
    <text evidence="6">The sequence shown here is derived from an EMBL/GenBank/DDBJ whole genome shotgun (WGS) entry which is preliminary data.</text>
</comment>
<evidence type="ECO:0000313" key="6">
    <source>
        <dbReference type="EMBL" id="MBN1573158.1"/>
    </source>
</evidence>
<feature type="compositionally biased region" description="Gly residues" evidence="5">
    <location>
        <begin position="62"/>
        <end position="78"/>
    </location>
</feature>
<feature type="site" description="Discriminates between blocked and unblocked aminoacyl-tRNA" evidence="4">
    <location>
        <position position="9"/>
    </location>
</feature>
<dbReference type="Proteomes" id="UP000809273">
    <property type="component" value="Unassembled WGS sequence"/>
</dbReference>
<evidence type="ECO:0000256" key="2">
    <source>
        <dbReference type="ARBA" id="ARBA00022801"/>
    </source>
</evidence>
<comment type="caution">
    <text evidence="4">Lacks conserved residue(s) required for the propagation of feature annotation.</text>
</comment>
<dbReference type="Gene3D" id="3.40.50.1470">
    <property type="entry name" value="Peptidyl-tRNA hydrolase"/>
    <property type="match status" value="1"/>
</dbReference>
<feature type="site" description="Stabilizes the basic form of H active site to accept a proton" evidence="4">
    <location>
        <position position="124"/>
    </location>
</feature>
<dbReference type="SUPFAM" id="SSF53178">
    <property type="entry name" value="Peptidyl-tRNA hydrolase-like"/>
    <property type="match status" value="1"/>
</dbReference>
<evidence type="ECO:0000313" key="7">
    <source>
        <dbReference type="Proteomes" id="UP000809273"/>
    </source>
</evidence>
<proteinExistence type="inferred from homology"/>
<dbReference type="PANTHER" id="PTHR17224:SF1">
    <property type="entry name" value="PEPTIDYL-TRNA HYDROLASE"/>
    <property type="match status" value="1"/>
</dbReference>
<feature type="binding site" evidence="4">
    <location>
        <position position="99"/>
    </location>
    <ligand>
        <name>tRNA</name>
        <dbReference type="ChEBI" id="CHEBI:17843"/>
    </ligand>
</feature>
<name>A0A9D8KEQ8_9DELT</name>
<dbReference type="AlphaFoldDB" id="A0A9D8KEQ8"/>
<comment type="similarity">
    <text evidence="4">Belongs to the PTH family.</text>
</comment>
<reference evidence="6" key="2">
    <citation type="submission" date="2021-01" db="EMBL/GenBank/DDBJ databases">
        <authorList>
            <person name="Hahn C.R."/>
            <person name="Youssef N.H."/>
            <person name="Elshahed M."/>
        </authorList>
    </citation>
    <scope>NUCLEOTIDE SEQUENCE</scope>
    <source>
        <strain evidence="6">Zod_Metabat.24</strain>
    </source>
</reference>
<dbReference type="GO" id="GO:0005737">
    <property type="term" value="C:cytoplasm"/>
    <property type="evidence" value="ECO:0007669"/>
    <property type="project" value="UniProtKB-SubCell"/>
</dbReference>
<dbReference type="GO" id="GO:0072344">
    <property type="term" value="P:rescue of stalled ribosome"/>
    <property type="evidence" value="ECO:0007669"/>
    <property type="project" value="UniProtKB-UniRule"/>
</dbReference>
<dbReference type="Pfam" id="PF01195">
    <property type="entry name" value="Pept_tRNA_hydro"/>
    <property type="match status" value="1"/>
</dbReference>
<comment type="catalytic activity">
    <reaction evidence="4">
        <text>an N-acyl-L-alpha-aminoacyl-tRNA + H2O = an N-acyl-L-amino acid + a tRNA + H(+)</text>
        <dbReference type="Rhea" id="RHEA:54448"/>
        <dbReference type="Rhea" id="RHEA-COMP:10123"/>
        <dbReference type="Rhea" id="RHEA-COMP:13883"/>
        <dbReference type="ChEBI" id="CHEBI:15377"/>
        <dbReference type="ChEBI" id="CHEBI:15378"/>
        <dbReference type="ChEBI" id="CHEBI:59874"/>
        <dbReference type="ChEBI" id="CHEBI:78442"/>
        <dbReference type="ChEBI" id="CHEBI:138191"/>
        <dbReference type="EC" id="3.1.1.29"/>
    </reaction>
</comment>
<comment type="function">
    <text evidence="4">Catalyzes the release of premature peptidyl moieties from peptidyl-tRNA molecules trapped in stalled 50S ribosomal subunits, and thus maintains levels of free tRNAs and 50S ribosomes.</text>
</comment>
<comment type="function">
    <text evidence="4">Hydrolyzes ribosome-free peptidyl-tRNAs (with 1 or more amino acids incorporated), which drop off the ribosome during protein synthesis, or as a result of ribosome stalling.</text>
</comment>
<dbReference type="NCBIfam" id="TIGR00447">
    <property type="entry name" value="pth"/>
    <property type="match status" value="1"/>
</dbReference>
<evidence type="ECO:0000256" key="1">
    <source>
        <dbReference type="ARBA" id="ARBA00022555"/>
    </source>
</evidence>
<dbReference type="EMBL" id="JAFGIX010000040">
    <property type="protein sequence ID" value="MBN1573158.1"/>
    <property type="molecule type" value="Genomic_DNA"/>
</dbReference>
<reference evidence="6" key="1">
    <citation type="journal article" date="2021" name="Environ. Microbiol.">
        <title>Genomic characterization of three novel Desulfobacterota classes expand the metabolic and phylogenetic diversity of the phylum.</title>
        <authorList>
            <person name="Murphy C.L."/>
            <person name="Biggerstaff J."/>
            <person name="Eichhorn A."/>
            <person name="Ewing E."/>
            <person name="Shahan R."/>
            <person name="Soriano D."/>
            <person name="Stewart S."/>
            <person name="VanMol K."/>
            <person name="Walker R."/>
            <person name="Walters P."/>
            <person name="Elshahed M.S."/>
            <person name="Youssef N.H."/>
        </authorList>
    </citation>
    <scope>NUCLEOTIDE SEQUENCE</scope>
    <source>
        <strain evidence="6">Zod_Metabat.24</strain>
    </source>
</reference>
<feature type="binding site" evidence="4">
    <location>
        <position position="97"/>
    </location>
    <ligand>
        <name>tRNA</name>
        <dbReference type="ChEBI" id="CHEBI:17843"/>
    </ligand>
</feature>
<dbReference type="GO" id="GO:0006515">
    <property type="term" value="P:protein quality control for misfolded or incompletely synthesized proteins"/>
    <property type="evidence" value="ECO:0007669"/>
    <property type="project" value="UniProtKB-UniRule"/>
</dbReference>
<comment type="subcellular location">
    <subcellularLocation>
        <location evidence="4">Cytoplasm</location>
    </subcellularLocation>
</comment>
<dbReference type="HAMAP" id="MF_00083">
    <property type="entry name" value="Pept_tRNA_hydro_bact"/>
    <property type="match status" value="1"/>
</dbReference>
<accession>A0A9D8KEQ8</accession>
<evidence type="ECO:0000256" key="3">
    <source>
        <dbReference type="ARBA" id="ARBA00022884"/>
    </source>
</evidence>
<evidence type="ECO:0000256" key="5">
    <source>
        <dbReference type="SAM" id="MobiDB-lite"/>
    </source>
</evidence>
<dbReference type="CDD" id="cd00462">
    <property type="entry name" value="PTH"/>
    <property type="match status" value="1"/>
</dbReference>
<dbReference type="GO" id="GO:0000049">
    <property type="term" value="F:tRNA binding"/>
    <property type="evidence" value="ECO:0007669"/>
    <property type="project" value="UniProtKB-UniRule"/>
</dbReference>
<dbReference type="PANTHER" id="PTHR17224">
    <property type="entry name" value="PEPTIDYL-TRNA HYDROLASE"/>
    <property type="match status" value="1"/>
</dbReference>
<organism evidence="6 7">
    <name type="scientific">Candidatus Zymogenus saltonus</name>
    <dbReference type="NCBI Taxonomy" id="2844893"/>
    <lineage>
        <taxon>Bacteria</taxon>
        <taxon>Deltaproteobacteria</taxon>
        <taxon>Candidatus Zymogenia</taxon>
        <taxon>Candidatus Zymogeniales</taxon>
        <taxon>Candidatus Zymogenaceae</taxon>
        <taxon>Candidatus Zymogenus</taxon>
    </lineage>
</organism>
<dbReference type="InterPro" id="IPR001328">
    <property type="entry name" value="Pept_tRNA_hydro"/>
</dbReference>
<dbReference type="EC" id="3.1.1.29" evidence="4"/>
<feature type="region of interest" description="Disordered" evidence="5">
    <location>
        <begin position="55"/>
        <end position="81"/>
    </location>
</feature>
<dbReference type="InterPro" id="IPR036416">
    <property type="entry name" value="Pept_tRNA_hydro_sf"/>
</dbReference>
<comment type="subunit">
    <text evidence="4">Monomer.</text>
</comment>
<sequence length="218" mass="23859">MKAIFGLGNPGREYKKTRHNVGFMVVSSFGEEIGISIKKRKFNTKIGIGKIGEIERDKRGDGNGGGKGNDGGVKGKNGGGKDKAGDETLLLALPQTYMNRSGYSVSAVLDFYRLSPKDIIVVSDDVDLDFGRIRIRPRGGSGGHRGMKSIIDELGTSDFIRLRIGIGRDDDENTADFVLGRFSSNEALQLEDIIERAKESLFVILHDGVDFAMNRFNE</sequence>
<gene>
    <name evidence="4" type="primary">pth</name>
    <name evidence="6" type="ORF">JW984_08180</name>
</gene>
<keyword evidence="2 4" id="KW-0378">Hydrolase</keyword>
<keyword evidence="3 4" id="KW-0694">RNA-binding</keyword>
<protein>
    <recommendedName>
        <fullName evidence="4">Peptidyl-tRNA hydrolase</fullName>
        <shortName evidence="4">Pth</shortName>
        <ecNumber evidence="4">3.1.1.29</ecNumber>
    </recommendedName>
</protein>
<evidence type="ECO:0000256" key="4">
    <source>
        <dbReference type="HAMAP-Rule" id="MF_00083"/>
    </source>
</evidence>
<keyword evidence="4" id="KW-0963">Cytoplasm</keyword>
<feature type="binding site" evidence="4">
    <location>
        <position position="14"/>
    </location>
    <ligand>
        <name>tRNA</name>
        <dbReference type="ChEBI" id="CHEBI:17843"/>
    </ligand>
</feature>